<comment type="subcellular location">
    <subcellularLocation>
        <location evidence="1">Membrane</location>
        <topology evidence="1">Multi-pass membrane protein</topology>
    </subcellularLocation>
</comment>
<feature type="transmembrane region" description="Helical" evidence="6">
    <location>
        <begin position="326"/>
        <end position="344"/>
    </location>
</feature>
<organism evidence="8 9">
    <name type="scientific">Pseudomassariella vexata</name>
    <dbReference type="NCBI Taxonomy" id="1141098"/>
    <lineage>
        <taxon>Eukaryota</taxon>
        <taxon>Fungi</taxon>
        <taxon>Dikarya</taxon>
        <taxon>Ascomycota</taxon>
        <taxon>Pezizomycotina</taxon>
        <taxon>Sordariomycetes</taxon>
        <taxon>Xylariomycetidae</taxon>
        <taxon>Amphisphaeriales</taxon>
        <taxon>Pseudomassariaceae</taxon>
        <taxon>Pseudomassariella</taxon>
    </lineage>
</organism>
<evidence type="ECO:0000256" key="3">
    <source>
        <dbReference type="ARBA" id="ARBA00022692"/>
    </source>
</evidence>
<feature type="transmembrane region" description="Helical" evidence="6">
    <location>
        <begin position="454"/>
        <end position="473"/>
    </location>
</feature>
<evidence type="ECO:0000313" key="9">
    <source>
        <dbReference type="Proteomes" id="UP000193689"/>
    </source>
</evidence>
<feature type="transmembrane region" description="Helical" evidence="6">
    <location>
        <begin position="226"/>
        <end position="245"/>
    </location>
</feature>
<dbReference type="PROSITE" id="PS50850">
    <property type="entry name" value="MFS"/>
    <property type="match status" value="1"/>
</dbReference>
<evidence type="ECO:0000259" key="7">
    <source>
        <dbReference type="PROSITE" id="PS50850"/>
    </source>
</evidence>
<dbReference type="InterPro" id="IPR011701">
    <property type="entry name" value="MFS"/>
</dbReference>
<feature type="transmembrane region" description="Helical" evidence="6">
    <location>
        <begin position="63"/>
        <end position="80"/>
    </location>
</feature>
<dbReference type="PANTHER" id="PTHR43791:SF81">
    <property type="entry name" value="TRANSPORTER, PUTATIVE (AFU_ORTHOLOGUE AFUA_7G01190)-RELATED"/>
    <property type="match status" value="1"/>
</dbReference>
<dbReference type="InterPro" id="IPR020846">
    <property type="entry name" value="MFS_dom"/>
</dbReference>
<evidence type="ECO:0000256" key="6">
    <source>
        <dbReference type="SAM" id="Phobius"/>
    </source>
</evidence>
<dbReference type="RefSeq" id="XP_040717070.1">
    <property type="nucleotide sequence ID" value="XM_040863664.1"/>
</dbReference>
<keyword evidence="5 6" id="KW-0472">Membrane</keyword>
<evidence type="ECO:0000256" key="4">
    <source>
        <dbReference type="ARBA" id="ARBA00022989"/>
    </source>
</evidence>
<dbReference type="AlphaFoldDB" id="A0A1Y2E486"/>
<dbReference type="GO" id="GO:0016020">
    <property type="term" value="C:membrane"/>
    <property type="evidence" value="ECO:0007669"/>
    <property type="project" value="UniProtKB-SubCell"/>
</dbReference>
<feature type="transmembrane region" description="Helical" evidence="6">
    <location>
        <begin position="356"/>
        <end position="376"/>
    </location>
</feature>
<sequence length="514" mass="56767">MNLSADDKKAEAMVNPEKLDIQTGELRDLDAAEVFLRENNFSSEYVQELLSDEAGNKRLVRRVDLILLPLLCVTFLLQYIDKQALSYAAVFDLFTDANITQDQYALFPSMFYIAYLVAEYPWSYLAQKTLMAKVTSGCVICWGAVLMATAACNNYAGLAACRFLLGIFEAPITPCFTMIVGMWYTRDQQPFRTGLIYSCNGLGSMIGGVLSYAIGQIQTFPVWKAIFLLCGGLTTLWGLVLLVYLPDSIIVAKRFTLEEKATLIGRGKLGRTGILNQSIKLYQIKEAVLDPQVWLLTLFVLLNEMINGGVANFGKLIIKGLVHDSLRATALGIPMGAFQILWILSGTYMASRFRNVRTLVMAGYLIPTLIGTSLMWKLDRSSMKIGVLFGYYICGAFVASLATAMQMPATNLGGYTKRMTATAIVFGAYCVGNIVGPHFFLGREAPTYPTGCKVIIGCSVAQMFVALSLRMLLSRRNKKRDAEAAAANAIEDPAVDELSADKTDFENPKFRYVF</sequence>
<keyword evidence="9" id="KW-1185">Reference proteome</keyword>
<dbReference type="OrthoDB" id="6730379at2759"/>
<dbReference type="Pfam" id="PF07690">
    <property type="entry name" value="MFS_1"/>
    <property type="match status" value="1"/>
</dbReference>
<proteinExistence type="predicted"/>
<dbReference type="GeneID" id="63779876"/>
<dbReference type="InParanoid" id="A0A1Y2E486"/>
<feature type="transmembrane region" description="Helical" evidence="6">
    <location>
        <begin position="100"/>
        <end position="118"/>
    </location>
</feature>
<feature type="domain" description="Major facilitator superfamily (MFS) profile" evidence="7">
    <location>
        <begin position="67"/>
        <end position="477"/>
    </location>
</feature>
<evidence type="ECO:0000256" key="1">
    <source>
        <dbReference type="ARBA" id="ARBA00004141"/>
    </source>
</evidence>
<keyword evidence="3 6" id="KW-0812">Transmembrane</keyword>
<accession>A0A1Y2E486</accession>
<reference evidence="8 9" key="1">
    <citation type="submission" date="2016-07" db="EMBL/GenBank/DDBJ databases">
        <title>Pervasive Adenine N6-methylation of Active Genes in Fungi.</title>
        <authorList>
            <consortium name="DOE Joint Genome Institute"/>
            <person name="Mondo S.J."/>
            <person name="Dannebaum R.O."/>
            <person name="Kuo R.C."/>
            <person name="Labutti K."/>
            <person name="Haridas S."/>
            <person name="Kuo A."/>
            <person name="Salamov A."/>
            <person name="Ahrendt S.R."/>
            <person name="Lipzen A."/>
            <person name="Sullivan W."/>
            <person name="Andreopoulos W.B."/>
            <person name="Clum A."/>
            <person name="Lindquist E."/>
            <person name="Daum C."/>
            <person name="Ramamoorthy G.K."/>
            <person name="Gryganskyi A."/>
            <person name="Culley D."/>
            <person name="Magnuson J.K."/>
            <person name="James T.Y."/>
            <person name="O'Malley M.A."/>
            <person name="Stajich J.E."/>
            <person name="Spatafora J.W."/>
            <person name="Visel A."/>
            <person name="Grigoriev I.V."/>
        </authorList>
    </citation>
    <scope>NUCLEOTIDE SEQUENCE [LARGE SCALE GENOMIC DNA]</scope>
    <source>
        <strain evidence="8 9">CBS 129021</strain>
    </source>
</reference>
<evidence type="ECO:0000256" key="2">
    <source>
        <dbReference type="ARBA" id="ARBA00022448"/>
    </source>
</evidence>
<keyword evidence="2" id="KW-0813">Transport</keyword>
<comment type="caution">
    <text evidence="8">The sequence shown here is derived from an EMBL/GenBank/DDBJ whole genome shotgun (WGS) entry which is preliminary data.</text>
</comment>
<name>A0A1Y2E486_9PEZI</name>
<dbReference type="Gene3D" id="1.20.1250.20">
    <property type="entry name" value="MFS general substrate transporter like domains"/>
    <property type="match status" value="1"/>
</dbReference>
<feature type="transmembrane region" description="Helical" evidence="6">
    <location>
        <begin position="388"/>
        <end position="407"/>
    </location>
</feature>
<feature type="transmembrane region" description="Helical" evidence="6">
    <location>
        <begin position="293"/>
        <end position="314"/>
    </location>
</feature>
<dbReference type="SUPFAM" id="SSF103473">
    <property type="entry name" value="MFS general substrate transporter"/>
    <property type="match status" value="1"/>
</dbReference>
<feature type="transmembrane region" description="Helical" evidence="6">
    <location>
        <begin position="130"/>
        <end position="151"/>
    </location>
</feature>
<dbReference type="Proteomes" id="UP000193689">
    <property type="component" value="Unassembled WGS sequence"/>
</dbReference>
<dbReference type="EMBL" id="MCFJ01000005">
    <property type="protein sequence ID" value="ORY66106.1"/>
    <property type="molecule type" value="Genomic_DNA"/>
</dbReference>
<feature type="transmembrane region" description="Helical" evidence="6">
    <location>
        <begin position="163"/>
        <end position="183"/>
    </location>
</feature>
<keyword evidence="4 6" id="KW-1133">Transmembrane helix</keyword>
<evidence type="ECO:0000256" key="5">
    <source>
        <dbReference type="ARBA" id="ARBA00023136"/>
    </source>
</evidence>
<dbReference type="GO" id="GO:0022857">
    <property type="term" value="F:transmembrane transporter activity"/>
    <property type="evidence" value="ECO:0007669"/>
    <property type="project" value="InterPro"/>
</dbReference>
<dbReference type="PANTHER" id="PTHR43791">
    <property type="entry name" value="PERMEASE-RELATED"/>
    <property type="match status" value="1"/>
</dbReference>
<evidence type="ECO:0000313" key="8">
    <source>
        <dbReference type="EMBL" id="ORY66106.1"/>
    </source>
</evidence>
<dbReference type="InterPro" id="IPR036259">
    <property type="entry name" value="MFS_trans_sf"/>
</dbReference>
<protein>
    <submittedName>
        <fullName evidence="8">Major facilitator superfamily transporter</fullName>
    </submittedName>
</protein>
<gene>
    <name evidence="8" type="ORF">BCR38DRAFT_483762</name>
</gene>
<feature type="transmembrane region" description="Helical" evidence="6">
    <location>
        <begin position="419"/>
        <end position="442"/>
    </location>
</feature>
<feature type="transmembrane region" description="Helical" evidence="6">
    <location>
        <begin position="195"/>
        <end position="214"/>
    </location>
</feature>